<reference evidence="1" key="2">
    <citation type="submission" date="2023-05" db="EMBL/GenBank/DDBJ databases">
        <authorList>
            <person name="Fouks B."/>
        </authorList>
    </citation>
    <scope>NUCLEOTIDE SEQUENCE</scope>
    <source>
        <strain evidence="1">Stay&amp;Tobe</strain>
        <tissue evidence="1">Testes</tissue>
    </source>
</reference>
<sequence length="61" mass="7138">HLNRCDYECQRLRRLSRNVGPPIFYYRKGLHNTLSPAVVLLPRHLNDTEAGENKIPRKTPL</sequence>
<proteinExistence type="predicted"/>
<evidence type="ECO:0000313" key="2">
    <source>
        <dbReference type="Proteomes" id="UP001233999"/>
    </source>
</evidence>
<feature type="non-terminal residue" evidence="1">
    <location>
        <position position="1"/>
    </location>
</feature>
<comment type="caution">
    <text evidence="1">The sequence shown here is derived from an EMBL/GenBank/DDBJ whole genome shotgun (WGS) entry which is preliminary data.</text>
</comment>
<dbReference type="AlphaFoldDB" id="A0AAD7ZBT5"/>
<reference evidence="1" key="1">
    <citation type="journal article" date="2023" name="IScience">
        <title>Live-bearing cockroach genome reveals convergent evolutionary mechanisms linked to viviparity in insects and beyond.</title>
        <authorList>
            <person name="Fouks B."/>
            <person name="Harrison M.C."/>
            <person name="Mikhailova A.A."/>
            <person name="Marchal E."/>
            <person name="English S."/>
            <person name="Carruthers M."/>
            <person name="Jennings E.C."/>
            <person name="Chiamaka E.L."/>
            <person name="Frigard R.A."/>
            <person name="Pippel M."/>
            <person name="Attardo G.M."/>
            <person name="Benoit J.B."/>
            <person name="Bornberg-Bauer E."/>
            <person name="Tobe S.S."/>
        </authorList>
    </citation>
    <scope>NUCLEOTIDE SEQUENCE</scope>
    <source>
        <strain evidence="1">Stay&amp;Tobe</strain>
    </source>
</reference>
<gene>
    <name evidence="1" type="ORF">L9F63_005873</name>
</gene>
<feature type="non-terminal residue" evidence="1">
    <location>
        <position position="61"/>
    </location>
</feature>
<protein>
    <submittedName>
        <fullName evidence="1">Uncharacterized protein</fullName>
    </submittedName>
</protein>
<name>A0AAD7ZBT5_DIPPU</name>
<organism evidence="1 2">
    <name type="scientific">Diploptera punctata</name>
    <name type="common">Pacific beetle cockroach</name>
    <dbReference type="NCBI Taxonomy" id="6984"/>
    <lineage>
        <taxon>Eukaryota</taxon>
        <taxon>Metazoa</taxon>
        <taxon>Ecdysozoa</taxon>
        <taxon>Arthropoda</taxon>
        <taxon>Hexapoda</taxon>
        <taxon>Insecta</taxon>
        <taxon>Pterygota</taxon>
        <taxon>Neoptera</taxon>
        <taxon>Polyneoptera</taxon>
        <taxon>Dictyoptera</taxon>
        <taxon>Blattodea</taxon>
        <taxon>Blaberoidea</taxon>
        <taxon>Blaberidae</taxon>
        <taxon>Diplopterinae</taxon>
        <taxon>Diploptera</taxon>
    </lineage>
</organism>
<dbReference type="Proteomes" id="UP001233999">
    <property type="component" value="Unassembled WGS sequence"/>
</dbReference>
<dbReference type="EMBL" id="JASPKZ010009355">
    <property type="protein sequence ID" value="KAJ9577500.1"/>
    <property type="molecule type" value="Genomic_DNA"/>
</dbReference>
<accession>A0AAD7ZBT5</accession>
<evidence type="ECO:0000313" key="1">
    <source>
        <dbReference type="EMBL" id="KAJ9577500.1"/>
    </source>
</evidence>
<keyword evidence="2" id="KW-1185">Reference proteome</keyword>